<evidence type="ECO:0000313" key="9">
    <source>
        <dbReference type="Proteomes" id="UP001338125"/>
    </source>
</evidence>
<dbReference type="InterPro" id="IPR036396">
    <property type="entry name" value="Cyt_P450_sf"/>
</dbReference>
<evidence type="ECO:0000256" key="3">
    <source>
        <dbReference type="ARBA" id="ARBA00022723"/>
    </source>
</evidence>
<comment type="similarity">
    <text evidence="2">Belongs to the cytochrome P450 family.</text>
</comment>
<evidence type="ECO:0000256" key="5">
    <source>
        <dbReference type="ARBA" id="ARBA00023004"/>
    </source>
</evidence>
<reference evidence="8 9" key="1">
    <citation type="submission" date="2024-01" db="EMBL/GenBank/DDBJ databases">
        <title>Complete genome of Cladobotryum mycophilum ATHUM6906.</title>
        <authorList>
            <person name="Christinaki A.C."/>
            <person name="Myridakis A.I."/>
            <person name="Kouvelis V.N."/>
        </authorList>
    </citation>
    <scope>NUCLEOTIDE SEQUENCE [LARGE SCALE GENOMIC DNA]</scope>
    <source>
        <strain evidence="8 9">ATHUM6906</strain>
    </source>
</reference>
<gene>
    <name evidence="8" type="ORF">PT974_00317</name>
</gene>
<keyword evidence="7" id="KW-0812">Transmembrane</keyword>
<comment type="cofactor">
    <cofactor evidence="1">
        <name>heme</name>
        <dbReference type="ChEBI" id="CHEBI:30413"/>
    </cofactor>
</comment>
<sequence length="538" mass="62002">MDDTGSMMNASDPSSLPVFDSEHWRLDTKHIGSPKKLALLLVLIWLVSFIASSRRKRPNAPIFGYRSIFEPTVLLQTRFILGARDIIRNACQKMKNQVFVLRRYDVDFMVLPIKYLEDIRLIPSSKLSCKGALAENFAPRWMSLDVLLHSPLHIDAVKKKLTPELYKFVDRAKEELAYGWHHDLPHTDDWTEVSIEHHMRMLLSRMASRVFVGGPTCRNPEWLKLSAGFSVDLFIASFTIKMFPPWMAWLIVWLIPARYRALRELSKVTKVVGELTKQHNTVKEKRAKGEEIEEEDTLLNWMLDNATPSELNGNDMGARQCLLSLASIHTTAPNLSNVIYDLCAYPEWFNILREEIFEAAKELGPPGLNPEIGAREWCSRLDKLDSFIVESQRHNPLLLLNPQRLAYQDVALKDGTHIPTGTILSFANYEHSMNPDVFDNPREFDPMRSYRKRMSSPDQREQHKAGMTHPNNLAFGYGNQACPGRQFAVAQMKLIMCRLLYEFEIKFPGGKTRPETQFVNENCFTDQNMALMMRKRKM</sequence>
<dbReference type="GO" id="GO:0004497">
    <property type="term" value="F:monooxygenase activity"/>
    <property type="evidence" value="ECO:0007669"/>
    <property type="project" value="UniProtKB-KW"/>
</dbReference>
<feature type="transmembrane region" description="Helical" evidence="7">
    <location>
        <begin position="233"/>
        <end position="255"/>
    </location>
</feature>
<keyword evidence="3" id="KW-0479">Metal-binding</keyword>
<dbReference type="Gene3D" id="1.10.630.10">
    <property type="entry name" value="Cytochrome P450"/>
    <property type="match status" value="1"/>
</dbReference>
<keyword evidence="5" id="KW-0408">Iron</keyword>
<dbReference type="InterPro" id="IPR001128">
    <property type="entry name" value="Cyt_P450"/>
</dbReference>
<keyword evidence="7" id="KW-0472">Membrane</keyword>
<evidence type="ECO:0000256" key="6">
    <source>
        <dbReference type="ARBA" id="ARBA00023033"/>
    </source>
</evidence>
<keyword evidence="7" id="KW-1133">Transmembrane helix</keyword>
<keyword evidence="6 8" id="KW-0503">Monooxygenase</keyword>
<dbReference type="EMBL" id="JAVFKD010000001">
    <property type="protein sequence ID" value="KAK5997949.1"/>
    <property type="molecule type" value="Genomic_DNA"/>
</dbReference>
<keyword evidence="4" id="KW-0560">Oxidoreductase</keyword>
<evidence type="ECO:0000256" key="2">
    <source>
        <dbReference type="ARBA" id="ARBA00010617"/>
    </source>
</evidence>
<accession>A0ABR0T0J0</accession>
<dbReference type="CDD" id="cd11041">
    <property type="entry name" value="CYP503A1-like"/>
    <property type="match status" value="1"/>
</dbReference>
<dbReference type="Pfam" id="PF00067">
    <property type="entry name" value="p450"/>
    <property type="match status" value="1"/>
</dbReference>
<dbReference type="InterPro" id="IPR002403">
    <property type="entry name" value="Cyt_P450_E_grp-IV"/>
</dbReference>
<dbReference type="SUPFAM" id="SSF48264">
    <property type="entry name" value="Cytochrome P450"/>
    <property type="match status" value="1"/>
</dbReference>
<evidence type="ECO:0000256" key="1">
    <source>
        <dbReference type="ARBA" id="ARBA00001971"/>
    </source>
</evidence>
<name>A0ABR0T0J0_9HYPO</name>
<organism evidence="8 9">
    <name type="scientific">Cladobotryum mycophilum</name>
    <dbReference type="NCBI Taxonomy" id="491253"/>
    <lineage>
        <taxon>Eukaryota</taxon>
        <taxon>Fungi</taxon>
        <taxon>Dikarya</taxon>
        <taxon>Ascomycota</taxon>
        <taxon>Pezizomycotina</taxon>
        <taxon>Sordariomycetes</taxon>
        <taxon>Hypocreomycetidae</taxon>
        <taxon>Hypocreales</taxon>
        <taxon>Hypocreaceae</taxon>
        <taxon>Cladobotryum</taxon>
    </lineage>
</organism>
<dbReference type="PANTHER" id="PTHR46206:SF9">
    <property type="entry name" value="CYTOCHROME P450"/>
    <property type="match status" value="1"/>
</dbReference>
<dbReference type="Proteomes" id="UP001338125">
    <property type="component" value="Unassembled WGS sequence"/>
</dbReference>
<evidence type="ECO:0000256" key="4">
    <source>
        <dbReference type="ARBA" id="ARBA00023002"/>
    </source>
</evidence>
<comment type="caution">
    <text evidence="8">The sequence shown here is derived from an EMBL/GenBank/DDBJ whole genome shotgun (WGS) entry which is preliminary data.</text>
</comment>
<dbReference type="PRINTS" id="PR00465">
    <property type="entry name" value="EP450IV"/>
</dbReference>
<evidence type="ECO:0000313" key="8">
    <source>
        <dbReference type="EMBL" id="KAK5997949.1"/>
    </source>
</evidence>
<evidence type="ECO:0000256" key="7">
    <source>
        <dbReference type="SAM" id="Phobius"/>
    </source>
</evidence>
<proteinExistence type="inferred from homology"/>
<keyword evidence="9" id="KW-1185">Reference proteome</keyword>
<protein>
    <submittedName>
        <fullName evidence="8">Cytochrome P450 monooxygenase ATR4</fullName>
    </submittedName>
</protein>
<dbReference type="PANTHER" id="PTHR46206">
    <property type="entry name" value="CYTOCHROME P450"/>
    <property type="match status" value="1"/>
</dbReference>